<evidence type="ECO:0000256" key="8">
    <source>
        <dbReference type="ARBA" id="ARBA00023136"/>
    </source>
</evidence>
<proteinExistence type="inferred from homology"/>
<evidence type="ECO:0000256" key="2">
    <source>
        <dbReference type="ARBA" id="ARBA00022475"/>
    </source>
</evidence>
<accession>A0A520S3L7</accession>
<reference evidence="10 11" key="1">
    <citation type="submission" date="2019-02" db="EMBL/GenBank/DDBJ databases">
        <title>Prokaryotic population dynamics and viral predation in marine succession experiment using metagenomics: the confinement effect.</title>
        <authorList>
            <person name="Haro-Moreno J.M."/>
            <person name="Rodriguez-Valera F."/>
            <person name="Lopez-Perez M."/>
        </authorList>
    </citation>
    <scope>NUCLEOTIDE SEQUENCE [LARGE SCALE GENOMIC DNA]</scope>
    <source>
        <strain evidence="10">MED-G157</strain>
    </source>
</reference>
<dbReference type="EMBL" id="SHAG01000005">
    <property type="protein sequence ID" value="RZO77051.1"/>
    <property type="molecule type" value="Genomic_DNA"/>
</dbReference>
<keyword evidence="8 9" id="KW-0472">Membrane</keyword>
<keyword evidence="7 9" id="KW-0503">Monooxygenase</keyword>
<keyword evidence="2 9" id="KW-1003">Cell membrane</keyword>
<dbReference type="Pfam" id="PF03232">
    <property type="entry name" value="COQ7"/>
    <property type="match status" value="1"/>
</dbReference>
<organism evidence="10 11">
    <name type="scientific">OM182 bacterium</name>
    <dbReference type="NCBI Taxonomy" id="2510334"/>
    <lineage>
        <taxon>Bacteria</taxon>
        <taxon>Pseudomonadati</taxon>
        <taxon>Pseudomonadota</taxon>
        <taxon>Gammaproteobacteria</taxon>
        <taxon>OMG group</taxon>
        <taxon>OM182 clade</taxon>
    </lineage>
</organism>
<dbReference type="Gene3D" id="1.20.1260.10">
    <property type="match status" value="1"/>
</dbReference>
<keyword evidence="5 9" id="KW-0560">Oxidoreductase</keyword>
<dbReference type="PANTHER" id="PTHR11237:SF4">
    <property type="entry name" value="5-DEMETHOXYUBIQUINONE HYDROXYLASE, MITOCHONDRIAL"/>
    <property type="match status" value="1"/>
</dbReference>
<dbReference type="EC" id="1.14.99.60" evidence="9"/>
<comment type="pathway">
    <text evidence="1 9">Cofactor biosynthesis; ubiquinone biosynthesis.</text>
</comment>
<dbReference type="GO" id="GO:0046872">
    <property type="term" value="F:metal ion binding"/>
    <property type="evidence" value="ECO:0007669"/>
    <property type="project" value="UniProtKB-KW"/>
</dbReference>
<dbReference type="InterPro" id="IPR009078">
    <property type="entry name" value="Ferritin-like_SF"/>
</dbReference>
<feature type="binding site" evidence="9">
    <location>
        <position position="143"/>
    </location>
    <ligand>
        <name>Fe cation</name>
        <dbReference type="ChEBI" id="CHEBI:24875"/>
        <label>2</label>
    </ligand>
</feature>
<feature type="binding site" evidence="9">
    <location>
        <position position="175"/>
    </location>
    <ligand>
        <name>Fe cation</name>
        <dbReference type="ChEBI" id="CHEBI:24875"/>
        <label>2</label>
    </ligand>
</feature>
<comment type="caution">
    <text evidence="10">The sequence shown here is derived from an EMBL/GenBank/DDBJ whole genome shotgun (WGS) entry which is preliminary data.</text>
</comment>
<evidence type="ECO:0000256" key="6">
    <source>
        <dbReference type="ARBA" id="ARBA00023004"/>
    </source>
</evidence>
<comment type="subcellular location">
    <subcellularLocation>
        <location evidence="9">Cell membrane</location>
        <topology evidence="9">Peripheral membrane protein</topology>
    </subcellularLocation>
</comment>
<feature type="binding site" evidence="9">
    <location>
        <position position="61"/>
    </location>
    <ligand>
        <name>Fe cation</name>
        <dbReference type="ChEBI" id="CHEBI:24875"/>
        <label>1</label>
    </ligand>
</feature>
<feature type="binding site" evidence="9">
    <location>
        <position position="175"/>
    </location>
    <ligand>
        <name>Fe cation</name>
        <dbReference type="ChEBI" id="CHEBI:24875"/>
        <label>1</label>
    </ligand>
</feature>
<comment type="similarity">
    <text evidence="9">Belongs to the COQ7 family.</text>
</comment>
<feature type="binding site" evidence="9">
    <location>
        <position position="178"/>
    </location>
    <ligand>
        <name>Fe cation</name>
        <dbReference type="ChEBI" id="CHEBI:24875"/>
        <label>2</label>
    </ligand>
</feature>
<keyword evidence="6 9" id="KW-0408">Iron</keyword>
<evidence type="ECO:0000256" key="9">
    <source>
        <dbReference type="HAMAP-Rule" id="MF_01658"/>
    </source>
</evidence>
<dbReference type="InterPro" id="IPR047809">
    <property type="entry name" value="COQ7_proteobact"/>
</dbReference>
<comment type="function">
    <text evidence="9">Catalyzes the hydroxylation of 2-nonaprenyl-3-methyl-6-methoxy-1,4-benzoquinol during ubiquinone biosynthesis.</text>
</comment>
<dbReference type="GO" id="GO:0005886">
    <property type="term" value="C:plasma membrane"/>
    <property type="evidence" value="ECO:0007669"/>
    <property type="project" value="UniProtKB-SubCell"/>
</dbReference>
<dbReference type="SUPFAM" id="SSF47240">
    <property type="entry name" value="Ferritin-like"/>
    <property type="match status" value="1"/>
</dbReference>
<keyword evidence="3 9" id="KW-0831">Ubiquinone biosynthesis</keyword>
<evidence type="ECO:0000256" key="4">
    <source>
        <dbReference type="ARBA" id="ARBA00022723"/>
    </source>
</evidence>
<dbReference type="AlphaFoldDB" id="A0A520S3L7"/>
<evidence type="ECO:0000313" key="11">
    <source>
        <dbReference type="Proteomes" id="UP000316199"/>
    </source>
</evidence>
<comment type="catalytic activity">
    <reaction evidence="9">
        <text>a 5-methoxy-2-methyl-3-(all-trans-polyprenyl)benzene-1,4-diol + AH2 + O2 = a 3-demethylubiquinol + A + H2O</text>
        <dbReference type="Rhea" id="RHEA:50908"/>
        <dbReference type="Rhea" id="RHEA-COMP:10859"/>
        <dbReference type="Rhea" id="RHEA-COMP:10914"/>
        <dbReference type="ChEBI" id="CHEBI:13193"/>
        <dbReference type="ChEBI" id="CHEBI:15377"/>
        <dbReference type="ChEBI" id="CHEBI:15379"/>
        <dbReference type="ChEBI" id="CHEBI:17499"/>
        <dbReference type="ChEBI" id="CHEBI:84167"/>
        <dbReference type="ChEBI" id="CHEBI:84422"/>
        <dbReference type="EC" id="1.14.99.60"/>
    </reaction>
</comment>
<evidence type="ECO:0000313" key="10">
    <source>
        <dbReference type="EMBL" id="RZO77051.1"/>
    </source>
</evidence>
<feature type="binding site" evidence="9">
    <location>
        <position position="91"/>
    </location>
    <ligand>
        <name>Fe cation</name>
        <dbReference type="ChEBI" id="CHEBI:24875"/>
        <label>2</label>
    </ligand>
</feature>
<feature type="binding site" evidence="9">
    <location>
        <position position="91"/>
    </location>
    <ligand>
        <name>Fe cation</name>
        <dbReference type="ChEBI" id="CHEBI:24875"/>
        <label>1</label>
    </ligand>
</feature>
<sequence length="212" mass="24080">MKSKLNTTDKFICELDRAIRINIGLLSTFKPGPVKTYKNIKLTSEDRKTSARLMRINHTGEICAQALYQGQAISTKSPEISQMMKRAAEEETDHLIWCEVRLRELESRVSYLNPIFYLGSFLIGTLAGTLGDKINLGLVAATEDGVVKHLQDHLEKLPEKDDRSREILLRMKEDEKQHADKAIAAGAQQYPTLVKGLMNWASKIMTRTTYWI</sequence>
<keyword evidence="4 9" id="KW-0479">Metal-binding</keyword>
<evidence type="ECO:0000256" key="7">
    <source>
        <dbReference type="ARBA" id="ARBA00023033"/>
    </source>
</evidence>
<comment type="cofactor">
    <cofactor evidence="9">
        <name>Fe cation</name>
        <dbReference type="ChEBI" id="CHEBI:24875"/>
    </cofactor>
    <text evidence="9">Binds 2 iron ions per subunit.</text>
</comment>
<dbReference type="NCBIfam" id="NF033656">
    <property type="entry name" value="DMQ_monoox_COQ7"/>
    <property type="match status" value="1"/>
</dbReference>
<evidence type="ECO:0000256" key="5">
    <source>
        <dbReference type="ARBA" id="ARBA00023002"/>
    </source>
</evidence>
<dbReference type="PANTHER" id="PTHR11237">
    <property type="entry name" value="COENZYME Q10 BIOSYNTHESIS PROTEIN 7"/>
    <property type="match status" value="1"/>
</dbReference>
<dbReference type="HAMAP" id="MF_01658">
    <property type="entry name" value="COQ7"/>
    <property type="match status" value="1"/>
</dbReference>
<dbReference type="InterPro" id="IPR011566">
    <property type="entry name" value="Ubq_synth_Coq7"/>
</dbReference>
<dbReference type="UniPathway" id="UPA00232"/>
<dbReference type="GO" id="GO:0006744">
    <property type="term" value="P:ubiquinone biosynthetic process"/>
    <property type="evidence" value="ECO:0007669"/>
    <property type="project" value="UniProtKB-UniRule"/>
</dbReference>
<feature type="binding site" evidence="9">
    <location>
        <position position="94"/>
    </location>
    <ligand>
        <name>Fe cation</name>
        <dbReference type="ChEBI" id="CHEBI:24875"/>
        <label>1</label>
    </ligand>
</feature>
<dbReference type="Proteomes" id="UP000316199">
    <property type="component" value="Unassembled WGS sequence"/>
</dbReference>
<dbReference type="GO" id="GO:0008682">
    <property type="term" value="F:3-demethoxyubiquinol 3-hydroxylase activity"/>
    <property type="evidence" value="ECO:0007669"/>
    <property type="project" value="UniProtKB-EC"/>
</dbReference>
<evidence type="ECO:0000256" key="1">
    <source>
        <dbReference type="ARBA" id="ARBA00004749"/>
    </source>
</evidence>
<evidence type="ECO:0000256" key="3">
    <source>
        <dbReference type="ARBA" id="ARBA00022688"/>
    </source>
</evidence>
<dbReference type="CDD" id="cd01042">
    <property type="entry name" value="DMQH"/>
    <property type="match status" value="1"/>
</dbReference>
<name>A0A520S3L7_9GAMM</name>
<dbReference type="InterPro" id="IPR012347">
    <property type="entry name" value="Ferritin-like"/>
</dbReference>
<gene>
    <name evidence="9 10" type="primary">coq7</name>
    <name evidence="10" type="ORF">EVA68_02230</name>
</gene>
<protein>
    <recommendedName>
        <fullName evidence="9">3-demethoxyubiquinol 3-hydroxylase</fullName>
        <shortName evidence="9">DMQ hydroxylase</shortName>
        <ecNumber evidence="9">1.14.99.60</ecNumber>
    </recommendedName>
    <alternativeName>
        <fullName evidence="9">2-nonaprenyl-3-methyl-6-methoxy-1,4-benzoquinol hydroxylase</fullName>
    </alternativeName>
</protein>